<dbReference type="EMBL" id="WNKZ01000012">
    <property type="protein sequence ID" value="MTV52450.1"/>
    <property type="molecule type" value="Genomic_DNA"/>
</dbReference>
<reference evidence="1" key="4">
    <citation type="submission" date="2024-05" db="EMBL/GenBank/DDBJ databases">
        <authorList>
            <person name="Sun Q."/>
            <person name="Zhou Y."/>
        </authorList>
    </citation>
    <scope>NUCLEOTIDE SEQUENCE</scope>
    <source>
        <strain evidence="1">CGMCC 1.15931</strain>
    </source>
</reference>
<evidence type="ECO:0000313" key="4">
    <source>
        <dbReference type="Proteomes" id="UP000622638"/>
    </source>
</evidence>
<accession>A0A6I3STE0</accession>
<dbReference type="EMBL" id="BMKG01000024">
    <property type="protein sequence ID" value="GGC18276.1"/>
    <property type="molecule type" value="Genomic_DNA"/>
</dbReference>
<organism evidence="2 3">
    <name type="scientific">Pseudoduganella buxea</name>
    <dbReference type="NCBI Taxonomy" id="1949069"/>
    <lineage>
        <taxon>Bacteria</taxon>
        <taxon>Pseudomonadati</taxon>
        <taxon>Pseudomonadota</taxon>
        <taxon>Betaproteobacteria</taxon>
        <taxon>Burkholderiales</taxon>
        <taxon>Oxalobacteraceae</taxon>
        <taxon>Telluria group</taxon>
        <taxon>Pseudoduganella</taxon>
    </lineage>
</organism>
<reference evidence="4" key="2">
    <citation type="journal article" date="2019" name="Int. J. Syst. Evol. Microbiol.">
        <title>The Global Catalogue of Microorganisms (GCM) 10K type strain sequencing project: providing services to taxonomists for standard genome sequencing and annotation.</title>
        <authorList>
            <consortium name="The Broad Institute Genomics Platform"/>
            <consortium name="The Broad Institute Genome Sequencing Center for Infectious Disease"/>
            <person name="Wu L."/>
            <person name="Ma J."/>
        </authorList>
    </citation>
    <scope>NUCLEOTIDE SEQUENCE [LARGE SCALE GENOMIC DNA]</scope>
    <source>
        <strain evidence="4">CGMCC 1.15931</strain>
    </source>
</reference>
<dbReference type="RefSeq" id="WP_155469779.1">
    <property type="nucleotide sequence ID" value="NZ_BMKG01000024.1"/>
</dbReference>
<reference evidence="1" key="1">
    <citation type="journal article" date="2014" name="Int. J. Syst. Evol. Microbiol.">
        <title>Complete genome of a new Firmicutes species belonging to the dominant human colonic microbiota ('Ruminococcus bicirculans') reveals two chromosomes and a selective capacity to utilize plant glucans.</title>
        <authorList>
            <consortium name="NISC Comparative Sequencing Program"/>
            <person name="Wegmann U."/>
            <person name="Louis P."/>
            <person name="Goesmann A."/>
            <person name="Henrissat B."/>
            <person name="Duncan S.H."/>
            <person name="Flint H.J."/>
        </authorList>
    </citation>
    <scope>NUCLEOTIDE SEQUENCE</scope>
    <source>
        <strain evidence="1">CGMCC 1.15931</strain>
    </source>
</reference>
<name>A0A6I3STE0_9BURK</name>
<dbReference type="Proteomes" id="UP000430634">
    <property type="component" value="Unassembled WGS sequence"/>
</dbReference>
<reference evidence="2 3" key="3">
    <citation type="submission" date="2019-11" db="EMBL/GenBank/DDBJ databases">
        <title>Type strains purchased from KCTC, JCM and DSMZ.</title>
        <authorList>
            <person name="Lu H."/>
        </authorList>
    </citation>
    <scope>NUCLEOTIDE SEQUENCE [LARGE SCALE GENOMIC DNA]</scope>
    <source>
        <strain evidence="2 3">KCTC 52429</strain>
    </source>
</reference>
<gene>
    <name evidence="1" type="ORF">GCM10011572_44550</name>
    <name evidence="2" type="ORF">GM672_06825</name>
</gene>
<evidence type="ECO:0000313" key="1">
    <source>
        <dbReference type="EMBL" id="GGC18276.1"/>
    </source>
</evidence>
<evidence type="ECO:0000313" key="2">
    <source>
        <dbReference type="EMBL" id="MTV52450.1"/>
    </source>
</evidence>
<keyword evidence="4" id="KW-1185">Reference proteome</keyword>
<dbReference type="Proteomes" id="UP000622638">
    <property type="component" value="Unassembled WGS sequence"/>
</dbReference>
<dbReference type="AlphaFoldDB" id="A0A6I3STE0"/>
<proteinExistence type="predicted"/>
<sequence>MAPRREAAGLLCVVLALCAICAWAVHAILAPANLLAYAGLFMLCGG</sequence>
<protein>
    <submittedName>
        <fullName evidence="2">Uncharacterized protein</fullName>
    </submittedName>
</protein>
<comment type="caution">
    <text evidence="2">The sequence shown here is derived from an EMBL/GenBank/DDBJ whole genome shotgun (WGS) entry which is preliminary data.</text>
</comment>
<evidence type="ECO:0000313" key="3">
    <source>
        <dbReference type="Proteomes" id="UP000430634"/>
    </source>
</evidence>